<keyword evidence="3" id="KW-0687">Ribonucleoprotein</keyword>
<dbReference type="Gene3D" id="1.10.455.10">
    <property type="entry name" value="Ribosomal protein S7 domain"/>
    <property type="match status" value="1"/>
</dbReference>
<dbReference type="InterPro" id="IPR023798">
    <property type="entry name" value="Ribosomal_uS7_dom"/>
</dbReference>
<accession>A0ABR1NMC4</accession>
<evidence type="ECO:0000313" key="7">
    <source>
        <dbReference type="Proteomes" id="UP001430848"/>
    </source>
</evidence>
<evidence type="ECO:0000256" key="4">
    <source>
        <dbReference type="SAM" id="MobiDB-lite"/>
    </source>
</evidence>
<dbReference type="GO" id="GO:0005840">
    <property type="term" value="C:ribosome"/>
    <property type="evidence" value="ECO:0007669"/>
    <property type="project" value="UniProtKB-KW"/>
</dbReference>
<dbReference type="InterPro" id="IPR000235">
    <property type="entry name" value="Ribosomal_uS7"/>
</dbReference>
<protein>
    <submittedName>
        <fullName evidence="6">37S ribosomal protein S7, mitochondrial</fullName>
    </submittedName>
</protein>
<proteinExistence type="inferred from homology"/>
<feature type="compositionally biased region" description="Polar residues" evidence="4">
    <location>
        <begin position="65"/>
        <end position="75"/>
    </location>
</feature>
<keyword evidence="2 6" id="KW-0689">Ribosomal protein</keyword>
<name>A0ABR1NMC4_DIAER</name>
<feature type="compositionally biased region" description="Polar residues" evidence="4">
    <location>
        <begin position="36"/>
        <end position="49"/>
    </location>
</feature>
<gene>
    <name evidence="6" type="primary">RSM7</name>
    <name evidence="6" type="ORF">SLS63_013844</name>
</gene>
<dbReference type="Proteomes" id="UP001430848">
    <property type="component" value="Unassembled WGS sequence"/>
</dbReference>
<comment type="caution">
    <text evidence="6">The sequence shown here is derived from an EMBL/GenBank/DDBJ whole genome shotgun (WGS) entry which is preliminary data.</text>
</comment>
<dbReference type="PANTHER" id="PTHR11205">
    <property type="entry name" value="RIBOSOMAL PROTEIN S7"/>
    <property type="match status" value="1"/>
</dbReference>
<evidence type="ECO:0000313" key="6">
    <source>
        <dbReference type="EMBL" id="KAK7706900.1"/>
    </source>
</evidence>
<sequence length="308" mass="33632">MPPTSNLWGACRSLAIRSRRPACQSQRPAIAAIARQFSTDPSTPRSTGVPNIPGATGAAAPGSPDNLSVPPSSGTIREEDVQMREPTPGEQALSQLELTALGLNPFDKRLSGLKFGEPEIPQGKLHETKFHMQHRYEEGIIQLTKLLMRDGKLSKAQRDMAMILNYLRTSPAPRINPQRPLLPGSPPAEHLPLNPNLYLMLAVDSVAPLIRIRGFTGLAGGGKALEVPVPVSRRARRRTAFMWIMDTVEKKTSMGSGKKMLAHRIGEEIVAVVEGRSSVWDKRNQLHKSGTSVRANLSSPALMKRRIG</sequence>
<feature type="compositionally biased region" description="Low complexity" evidence="4">
    <location>
        <begin position="53"/>
        <end position="64"/>
    </location>
</feature>
<evidence type="ECO:0000256" key="2">
    <source>
        <dbReference type="ARBA" id="ARBA00022980"/>
    </source>
</evidence>
<dbReference type="Pfam" id="PF00177">
    <property type="entry name" value="Ribosomal_S7"/>
    <property type="match status" value="1"/>
</dbReference>
<evidence type="ECO:0000259" key="5">
    <source>
        <dbReference type="Pfam" id="PF00177"/>
    </source>
</evidence>
<reference evidence="6 7" key="1">
    <citation type="submission" date="2024-02" db="EMBL/GenBank/DDBJ databases">
        <title>De novo assembly and annotation of 12 fungi associated with fruit tree decline syndrome in Ontario, Canada.</title>
        <authorList>
            <person name="Sulman M."/>
            <person name="Ellouze W."/>
            <person name="Ilyukhin E."/>
        </authorList>
    </citation>
    <scope>NUCLEOTIDE SEQUENCE [LARGE SCALE GENOMIC DNA]</scope>
    <source>
        <strain evidence="6 7">M169</strain>
    </source>
</reference>
<dbReference type="EMBL" id="JAKNSF020000208">
    <property type="protein sequence ID" value="KAK7706900.1"/>
    <property type="molecule type" value="Genomic_DNA"/>
</dbReference>
<keyword evidence="7" id="KW-1185">Reference proteome</keyword>
<dbReference type="SUPFAM" id="SSF47973">
    <property type="entry name" value="Ribosomal protein S7"/>
    <property type="match status" value="1"/>
</dbReference>
<feature type="domain" description="Small ribosomal subunit protein uS7" evidence="5">
    <location>
        <begin position="128"/>
        <end position="293"/>
    </location>
</feature>
<comment type="similarity">
    <text evidence="1">Belongs to the universal ribosomal protein uS7 family.</text>
</comment>
<dbReference type="InterPro" id="IPR036823">
    <property type="entry name" value="Ribosomal_uS7_dom_sf"/>
</dbReference>
<organism evidence="6 7">
    <name type="scientific">Diaporthe eres</name>
    <name type="common">Phomopsis oblonga</name>
    <dbReference type="NCBI Taxonomy" id="83184"/>
    <lineage>
        <taxon>Eukaryota</taxon>
        <taxon>Fungi</taxon>
        <taxon>Dikarya</taxon>
        <taxon>Ascomycota</taxon>
        <taxon>Pezizomycotina</taxon>
        <taxon>Sordariomycetes</taxon>
        <taxon>Sordariomycetidae</taxon>
        <taxon>Diaporthales</taxon>
        <taxon>Diaporthaceae</taxon>
        <taxon>Diaporthe</taxon>
        <taxon>Diaporthe eres species complex</taxon>
    </lineage>
</organism>
<feature type="region of interest" description="Disordered" evidence="4">
    <location>
        <begin position="36"/>
        <end position="75"/>
    </location>
</feature>
<evidence type="ECO:0000256" key="3">
    <source>
        <dbReference type="ARBA" id="ARBA00023274"/>
    </source>
</evidence>
<evidence type="ECO:0000256" key="1">
    <source>
        <dbReference type="ARBA" id="ARBA00007151"/>
    </source>
</evidence>